<protein>
    <submittedName>
        <fullName evidence="2">Predicted enzyme of the cupin superfamily</fullName>
    </submittedName>
</protein>
<keyword evidence="3" id="KW-1185">Reference proteome</keyword>
<dbReference type="PANTHER" id="PTHR40943">
    <property type="entry name" value="CYTOPLASMIC PROTEIN-RELATED"/>
    <property type="match status" value="1"/>
</dbReference>
<name>A0A1M6JKN7_9RHOB</name>
<dbReference type="Proteomes" id="UP000183982">
    <property type="component" value="Unassembled WGS sequence"/>
</dbReference>
<evidence type="ECO:0000313" key="2">
    <source>
        <dbReference type="EMBL" id="SHJ47239.1"/>
    </source>
</evidence>
<dbReference type="InterPro" id="IPR014710">
    <property type="entry name" value="RmlC-like_jellyroll"/>
</dbReference>
<dbReference type="InterPro" id="IPR008579">
    <property type="entry name" value="UGlyAH_Cupin_dom"/>
</dbReference>
<sequence length="175" mass="19710">MGNVNLVYIRASFIVVPSVANEHAQKKTQARQLFGKSSQVLALLTRTLSKERQQKLTIPEAIMSDLLQSVSPNVEPEYDTPAADRLIEGDPKFTTWNLEETDGLYAGIWQSTPGKWRVVYDEWEYFRILSGVSILTDADGNATTLNAGDAFILRPGFKGTWEVIETTRKDYVIRL</sequence>
<proteinExistence type="predicted"/>
<accession>A0A1M6JKN7</accession>
<gene>
    <name evidence="2" type="ORF">SAMN05444000_10950</name>
</gene>
<dbReference type="STRING" id="1470563.SAMN05444000_10950"/>
<dbReference type="AlphaFoldDB" id="A0A1M6JKN7"/>
<evidence type="ECO:0000259" key="1">
    <source>
        <dbReference type="Pfam" id="PF05899"/>
    </source>
</evidence>
<dbReference type="SUPFAM" id="SSF51182">
    <property type="entry name" value="RmlC-like cupins"/>
    <property type="match status" value="1"/>
</dbReference>
<reference evidence="3" key="1">
    <citation type="submission" date="2016-11" db="EMBL/GenBank/DDBJ databases">
        <authorList>
            <person name="Varghese N."/>
            <person name="Submissions S."/>
        </authorList>
    </citation>
    <scope>NUCLEOTIDE SEQUENCE [LARGE SCALE GENOMIC DNA]</scope>
    <source>
        <strain evidence="3">DSM 100564</strain>
    </source>
</reference>
<dbReference type="PANTHER" id="PTHR40943:SF2">
    <property type="entry name" value="(S)-UREIDOGLYCINE AMINOHYDROLASE CUPIN DOMAIN-CONTAINING PROTEIN"/>
    <property type="match status" value="1"/>
</dbReference>
<organism evidence="2 3">
    <name type="scientific">Shimia gijangensis</name>
    <dbReference type="NCBI Taxonomy" id="1470563"/>
    <lineage>
        <taxon>Bacteria</taxon>
        <taxon>Pseudomonadati</taxon>
        <taxon>Pseudomonadota</taxon>
        <taxon>Alphaproteobacteria</taxon>
        <taxon>Rhodobacterales</taxon>
        <taxon>Roseobacteraceae</taxon>
    </lineage>
</organism>
<dbReference type="CDD" id="cd02227">
    <property type="entry name" value="cupin_TM1112-like"/>
    <property type="match status" value="1"/>
</dbReference>
<feature type="domain" description="(S)-ureidoglycine aminohydrolase cupin" evidence="1">
    <location>
        <begin position="99"/>
        <end position="171"/>
    </location>
</feature>
<dbReference type="Pfam" id="PF05899">
    <property type="entry name" value="Cupin_3"/>
    <property type="match status" value="1"/>
</dbReference>
<evidence type="ECO:0000313" key="3">
    <source>
        <dbReference type="Proteomes" id="UP000183982"/>
    </source>
</evidence>
<dbReference type="Gene3D" id="2.60.120.10">
    <property type="entry name" value="Jelly Rolls"/>
    <property type="match status" value="1"/>
</dbReference>
<dbReference type="InterPro" id="IPR011051">
    <property type="entry name" value="RmlC_Cupin_sf"/>
</dbReference>
<dbReference type="EMBL" id="FQZQ01000009">
    <property type="protein sequence ID" value="SHJ47239.1"/>
    <property type="molecule type" value="Genomic_DNA"/>
</dbReference>